<dbReference type="GO" id="GO:0006508">
    <property type="term" value="P:proteolysis"/>
    <property type="evidence" value="ECO:0007669"/>
    <property type="project" value="UniProtKB-KW"/>
</dbReference>
<dbReference type="RefSeq" id="WP_015817837.1">
    <property type="nucleotide sequence ID" value="NC_012997.1"/>
</dbReference>
<dbReference type="AlphaFoldDB" id="C5BRT0"/>
<dbReference type="SUPFAM" id="SSF52743">
    <property type="entry name" value="Subtilisin-like"/>
    <property type="match status" value="1"/>
</dbReference>
<gene>
    <name evidence="8" type="ordered locus">TERTU_1238</name>
</gene>
<dbReference type="GO" id="GO:0004252">
    <property type="term" value="F:serine-type endopeptidase activity"/>
    <property type="evidence" value="ECO:0007669"/>
    <property type="project" value="UniProtKB-UniRule"/>
</dbReference>
<evidence type="ECO:0000313" key="8">
    <source>
        <dbReference type="EMBL" id="ACR11726.1"/>
    </source>
</evidence>
<reference evidence="8 9" key="1">
    <citation type="journal article" date="2009" name="PLoS ONE">
        <title>The complete genome of Teredinibacter turnerae T7901: an intracellular endosymbiont of marine wood-boring bivalves (shipworms).</title>
        <authorList>
            <person name="Yang J.C."/>
            <person name="Madupu R."/>
            <person name="Durkin A.S."/>
            <person name="Ekborg N.A."/>
            <person name="Pedamallu C.S."/>
            <person name="Hostetler J.B."/>
            <person name="Radune D."/>
            <person name="Toms B.S."/>
            <person name="Henrissat B."/>
            <person name="Coutinho P.M."/>
            <person name="Schwarz S."/>
            <person name="Field L."/>
            <person name="Trindade-Silva A.E."/>
            <person name="Soares C.A.G."/>
            <person name="Elshahawi S."/>
            <person name="Hanora A."/>
            <person name="Schmidt E.W."/>
            <person name="Haygood M.G."/>
            <person name="Posfai J."/>
            <person name="Benner J."/>
            <person name="Madinger C."/>
            <person name="Nove J."/>
            <person name="Anton B."/>
            <person name="Chaudhary K."/>
            <person name="Foster J."/>
            <person name="Holman A."/>
            <person name="Kumar S."/>
            <person name="Lessard P.A."/>
            <person name="Luyten Y.A."/>
            <person name="Slatko B."/>
            <person name="Wood N."/>
            <person name="Wu B."/>
            <person name="Teplitski M."/>
            <person name="Mougous J.D."/>
            <person name="Ward N."/>
            <person name="Eisen J.A."/>
            <person name="Badger J.H."/>
            <person name="Distel D.L."/>
        </authorList>
    </citation>
    <scope>NUCLEOTIDE SEQUENCE [LARGE SCALE GENOMIC DNA]</scope>
    <source>
        <strain evidence="9">ATCC 39867 / T7901</strain>
    </source>
</reference>
<evidence type="ECO:0000256" key="4">
    <source>
        <dbReference type="ARBA" id="ARBA00022825"/>
    </source>
</evidence>
<dbReference type="InterPro" id="IPR036852">
    <property type="entry name" value="Peptidase_S8/S53_dom_sf"/>
</dbReference>
<evidence type="ECO:0000256" key="5">
    <source>
        <dbReference type="PROSITE-ProRule" id="PRU01240"/>
    </source>
</evidence>
<feature type="active site" description="Charge relay system" evidence="5">
    <location>
        <position position="183"/>
    </location>
</feature>
<keyword evidence="9" id="KW-1185">Reference proteome</keyword>
<evidence type="ECO:0000256" key="2">
    <source>
        <dbReference type="ARBA" id="ARBA00022670"/>
    </source>
</evidence>
<proteinExistence type="inferred from homology"/>
<dbReference type="InterPro" id="IPR000209">
    <property type="entry name" value="Peptidase_S8/S53_dom"/>
</dbReference>
<keyword evidence="2 5" id="KW-0645">Protease</keyword>
<dbReference type="SUPFAM" id="SSF54897">
    <property type="entry name" value="Protease propeptides/inhibitors"/>
    <property type="match status" value="1"/>
</dbReference>
<keyword evidence="4 5" id="KW-0720">Serine protease</keyword>
<evidence type="ECO:0000313" key="9">
    <source>
        <dbReference type="Proteomes" id="UP000009080"/>
    </source>
</evidence>
<dbReference type="KEGG" id="ttu:TERTU_1238"/>
<evidence type="ECO:0000256" key="3">
    <source>
        <dbReference type="ARBA" id="ARBA00022801"/>
    </source>
</evidence>
<dbReference type="PANTHER" id="PTHR43806">
    <property type="entry name" value="PEPTIDASE S8"/>
    <property type="match status" value="1"/>
</dbReference>
<dbReference type="Gene3D" id="2.60.120.260">
    <property type="entry name" value="Galactose-binding domain-like"/>
    <property type="match status" value="1"/>
</dbReference>
<dbReference type="InterPro" id="IPR050131">
    <property type="entry name" value="Peptidase_S8_subtilisin-like"/>
</dbReference>
<evidence type="ECO:0000256" key="1">
    <source>
        <dbReference type="ARBA" id="ARBA00011073"/>
    </source>
</evidence>
<feature type="domain" description="P/Homo B" evidence="7">
    <location>
        <begin position="680"/>
        <end position="801"/>
    </location>
</feature>
<dbReference type="OrthoDB" id="5405281at2"/>
<dbReference type="Pfam" id="PF01483">
    <property type="entry name" value="P_proprotein"/>
    <property type="match status" value="1"/>
</dbReference>
<name>C5BRT0_TERTT</name>
<organism evidence="8 9">
    <name type="scientific">Teredinibacter turnerae (strain ATCC 39867 / T7901)</name>
    <dbReference type="NCBI Taxonomy" id="377629"/>
    <lineage>
        <taxon>Bacteria</taxon>
        <taxon>Pseudomonadati</taxon>
        <taxon>Pseudomonadota</taxon>
        <taxon>Gammaproteobacteria</taxon>
        <taxon>Cellvibrionales</taxon>
        <taxon>Cellvibrionaceae</taxon>
        <taxon>Teredinibacter</taxon>
    </lineage>
</organism>
<comment type="similarity">
    <text evidence="1 5">Belongs to the peptidase S8 family.</text>
</comment>
<accession>C5BRT0</accession>
<dbReference type="Pfam" id="PF00082">
    <property type="entry name" value="Peptidase_S8"/>
    <property type="match status" value="2"/>
</dbReference>
<dbReference type="PROSITE" id="PS51829">
    <property type="entry name" value="P_HOMO_B"/>
    <property type="match status" value="1"/>
</dbReference>
<dbReference type="STRING" id="377629.TERTU_1238"/>
<feature type="compositionally biased region" description="Polar residues" evidence="6">
    <location>
        <begin position="158"/>
        <end position="170"/>
    </location>
</feature>
<dbReference type="Proteomes" id="UP000009080">
    <property type="component" value="Chromosome"/>
</dbReference>
<feature type="active site" description="Charge relay system" evidence="5">
    <location>
        <position position="147"/>
    </location>
</feature>
<keyword evidence="3 5" id="KW-0378">Hydrolase</keyword>
<dbReference type="Gene3D" id="3.30.70.80">
    <property type="entry name" value="Peptidase S8 propeptide/proteinase inhibitor I9"/>
    <property type="match status" value="1"/>
</dbReference>
<feature type="region of interest" description="Disordered" evidence="6">
    <location>
        <begin position="156"/>
        <end position="179"/>
    </location>
</feature>
<dbReference type="EMBL" id="CP001614">
    <property type="protein sequence ID" value="ACR11726.1"/>
    <property type="molecule type" value="Genomic_DNA"/>
</dbReference>
<dbReference type="eggNOG" id="COG4935">
    <property type="taxonomic scope" value="Bacteria"/>
</dbReference>
<dbReference type="PRINTS" id="PR00723">
    <property type="entry name" value="SUBTILISIN"/>
</dbReference>
<dbReference type="InterPro" id="IPR022398">
    <property type="entry name" value="Peptidase_S8_His-AS"/>
</dbReference>
<dbReference type="PROSITE" id="PS51892">
    <property type="entry name" value="SUBTILASE"/>
    <property type="match status" value="1"/>
</dbReference>
<dbReference type="GO" id="GO:0005615">
    <property type="term" value="C:extracellular space"/>
    <property type="evidence" value="ECO:0007669"/>
    <property type="project" value="TreeGrafter"/>
</dbReference>
<dbReference type="InterPro" id="IPR037045">
    <property type="entry name" value="S8pro/Inhibitor_I9_sf"/>
</dbReference>
<dbReference type="HOGENOM" id="CLU_011263_15_3_6"/>
<dbReference type="PANTHER" id="PTHR43806:SF11">
    <property type="entry name" value="CEREVISIN-RELATED"/>
    <property type="match status" value="1"/>
</dbReference>
<dbReference type="InterPro" id="IPR008979">
    <property type="entry name" value="Galactose-bd-like_sf"/>
</dbReference>
<dbReference type="Gene3D" id="3.40.50.200">
    <property type="entry name" value="Peptidase S8/S53 domain"/>
    <property type="match status" value="1"/>
</dbReference>
<dbReference type="EC" id="3.4.21.-" evidence="8"/>
<evidence type="ECO:0000259" key="7">
    <source>
        <dbReference type="PROSITE" id="PS51829"/>
    </source>
</evidence>
<dbReference type="SUPFAM" id="SSF49785">
    <property type="entry name" value="Galactose-binding domain-like"/>
    <property type="match status" value="1"/>
</dbReference>
<dbReference type="Gene3D" id="3.50.30.30">
    <property type="match status" value="1"/>
</dbReference>
<feature type="active site" description="Charge relay system" evidence="5">
    <location>
        <position position="503"/>
    </location>
</feature>
<evidence type="ECO:0000256" key="6">
    <source>
        <dbReference type="SAM" id="MobiDB-lite"/>
    </source>
</evidence>
<sequence length="801" mass="87416">MIIINLKRKRAALNFAYIVAGVLLLLSNNSFSSEKWSGSPLEPRYIVKFKTEGDTPHGKGMLPDSMNTLVTAFGAEVKASYPHLGVVSVSASDQVLARLALDPAIEYVEPDNPRQLFSQEVLYNIRDIQANLVSDEGAENVIVCIIDSGYDTSHPDLSDNTASGSPSYTSGDEVAWDEPSNSHGTHIAGVIASTASPQAGVLSGGHIRLRIINAFDNTGWAYSSSVVAAIDSCVSDNRLYSARRRMVVNMSFGGRAPTAFEARMIRYYRDKGAVMVAAAGNDGSSRTSYPAGYDDVISVTAVDRDHRIAPFAQHNPQIELAAPGVGVKSTVLAADGAIGGLLVSTSQRGPQTVDRSVVPLPIIRDPAHINDLTYIEGVFPGTYTLCEMVDGTNHCNDMTGKICFKERTYVNHAGSEATPENISQQEWNDVMACVDANAAGVVIYSNEANPALQTPLLFDPLGRLNVPVLSMDRIDNKNIPYFFGKEGSVYVESDNHATLSGTSIAAAHVTGAIAMLWANYPGCTGGQLRLALDASTFDLGEPGKDTSYGHGLIRISRAMDYIEQHGGCERFLEPGVPLQGLSAFKGGEMIFWTNIPPTADYLDFKVIGDDVENLTIRAEFKVIPVLKKRAYCAYGLPDVENESTCRISGEEIWQGKWYFLVRANEDVENLQVVADLVLKQNPEHYYENKQNYRIPDGGCYHEELDVPMVVDYTGEASDVEVKVRIKHRTPEEIKISLAPPFGEEVVLREFDWSGTAFAKNISDTYKLAFPGFNSEGVWRLKVCFGSDTSVGILDDWSIAFY</sequence>
<dbReference type="PROSITE" id="PS00137">
    <property type="entry name" value="SUBTILASE_HIS"/>
    <property type="match status" value="1"/>
</dbReference>
<protein>
    <submittedName>
        <fullName evidence="8">Peptidase families S8 and S53</fullName>
        <ecNumber evidence="8">3.4.21.-</ecNumber>
    </submittedName>
</protein>
<dbReference type="InterPro" id="IPR002884">
    <property type="entry name" value="P_dom"/>
</dbReference>
<dbReference type="eggNOG" id="COG1404">
    <property type="taxonomic scope" value="Bacteria"/>
</dbReference>
<dbReference type="InterPro" id="IPR015500">
    <property type="entry name" value="Peptidase_S8_subtilisin-rel"/>
</dbReference>